<dbReference type="EMBL" id="OZ075117">
    <property type="protein sequence ID" value="CAL5077877.1"/>
    <property type="molecule type" value="Genomic_DNA"/>
</dbReference>
<evidence type="ECO:0000259" key="1">
    <source>
        <dbReference type="Pfam" id="PF00646"/>
    </source>
</evidence>
<dbReference type="SUPFAM" id="SSF81383">
    <property type="entry name" value="F-box domain"/>
    <property type="match status" value="1"/>
</dbReference>
<gene>
    <name evidence="3" type="ORF">URODEC1_LOCUS106857</name>
</gene>
<feature type="domain" description="F-box protein AT5G49610-like beta-propeller" evidence="2">
    <location>
        <begin position="110"/>
        <end position="384"/>
    </location>
</feature>
<dbReference type="InterPro" id="IPR001810">
    <property type="entry name" value="F-box_dom"/>
</dbReference>
<name>A0ABC9FMX7_9POAL</name>
<dbReference type="InterPro" id="IPR036047">
    <property type="entry name" value="F-box-like_dom_sf"/>
</dbReference>
<dbReference type="InterPro" id="IPR011043">
    <property type="entry name" value="Gal_Oxase/kelch_b-propeller"/>
</dbReference>
<dbReference type="Gene3D" id="1.20.1280.50">
    <property type="match status" value="1"/>
</dbReference>
<reference evidence="3 4" key="2">
    <citation type="submission" date="2024-10" db="EMBL/GenBank/DDBJ databases">
        <authorList>
            <person name="Ryan C."/>
        </authorList>
    </citation>
    <scope>NUCLEOTIDE SEQUENCE [LARGE SCALE GENOMIC DNA]</scope>
</reference>
<keyword evidence="4" id="KW-1185">Reference proteome</keyword>
<dbReference type="InterPro" id="IPR056594">
    <property type="entry name" value="AT5G49610-like_b-prop"/>
</dbReference>
<dbReference type="Pfam" id="PF23635">
    <property type="entry name" value="Beta-prop_AT5G49610-like"/>
    <property type="match status" value="1"/>
</dbReference>
<accession>A0ABC9FMX7</accession>
<evidence type="ECO:0000313" key="4">
    <source>
        <dbReference type="Proteomes" id="UP001497457"/>
    </source>
</evidence>
<dbReference type="Pfam" id="PF00646">
    <property type="entry name" value="F-box"/>
    <property type="match status" value="1"/>
</dbReference>
<protein>
    <recommendedName>
        <fullName evidence="5">F-box domain-containing protein</fullName>
    </recommendedName>
</protein>
<dbReference type="SUPFAM" id="SSF50965">
    <property type="entry name" value="Galactose oxidase, central domain"/>
    <property type="match status" value="1"/>
</dbReference>
<dbReference type="Proteomes" id="UP001497457">
    <property type="component" value="Chromosome 7b"/>
</dbReference>
<sequence>MGGEAVLPDDLIEQILLRFPPNDPARLLWAALVCKHWCHLVFDAGFRRRFLEAHGGALPMLGFLCNITEHDKNEVFTASFVPTSSSCPLRDRFVPTTLELWPHGRGWRALNSRHGRVLLHTLLYEDMHNIMVVWDPITDEPVELPKMPREPNPYYWGWNTAVLCATGGSHGGCGNGVDCHRTPFIVVFVGTMPRRVFVRVYSSEAGAWSEITTSWSFAHDYCLMGKPSALARNMLYFLSSGSMILKYGVTTRKLSEIHLPAAVNPLNVALTVSEDGGLGFAEVVGSRLYLSSSRNAGGPDEDAGWTQSRVIELNRLFSIGVRSTTPKVLGFAAVGAGVIFLRRKDGVFTVDLESEWAMKLDEFSVKFNINKIDNIVPFVSFYTPNLNRHVYR</sequence>
<dbReference type="PANTHER" id="PTHR32133">
    <property type="entry name" value="OS07G0120400 PROTEIN"/>
    <property type="match status" value="1"/>
</dbReference>
<evidence type="ECO:0000313" key="3">
    <source>
        <dbReference type="EMBL" id="CAL5077877.1"/>
    </source>
</evidence>
<evidence type="ECO:0000259" key="2">
    <source>
        <dbReference type="Pfam" id="PF23635"/>
    </source>
</evidence>
<proteinExistence type="predicted"/>
<evidence type="ECO:0008006" key="5">
    <source>
        <dbReference type="Google" id="ProtNLM"/>
    </source>
</evidence>
<dbReference type="AlphaFoldDB" id="A0ABC9FMX7"/>
<reference evidence="4" key="1">
    <citation type="submission" date="2024-06" db="EMBL/GenBank/DDBJ databases">
        <authorList>
            <person name="Ryan C."/>
        </authorList>
    </citation>
    <scope>NUCLEOTIDE SEQUENCE [LARGE SCALE GENOMIC DNA]</scope>
</reference>
<feature type="domain" description="F-box" evidence="1">
    <location>
        <begin position="7"/>
        <end position="46"/>
    </location>
</feature>
<dbReference type="PANTHER" id="PTHR32133:SF386">
    <property type="entry name" value="F-BOX DOMAIN-CONTAINING PROTEIN"/>
    <property type="match status" value="1"/>
</dbReference>
<organism evidence="3 4">
    <name type="scientific">Urochloa decumbens</name>
    <dbReference type="NCBI Taxonomy" id="240449"/>
    <lineage>
        <taxon>Eukaryota</taxon>
        <taxon>Viridiplantae</taxon>
        <taxon>Streptophyta</taxon>
        <taxon>Embryophyta</taxon>
        <taxon>Tracheophyta</taxon>
        <taxon>Spermatophyta</taxon>
        <taxon>Magnoliopsida</taxon>
        <taxon>Liliopsida</taxon>
        <taxon>Poales</taxon>
        <taxon>Poaceae</taxon>
        <taxon>PACMAD clade</taxon>
        <taxon>Panicoideae</taxon>
        <taxon>Panicodae</taxon>
        <taxon>Paniceae</taxon>
        <taxon>Melinidinae</taxon>
        <taxon>Urochloa</taxon>
    </lineage>
</organism>